<evidence type="ECO:0000313" key="1">
    <source>
        <dbReference type="EMBL" id="KJA24423.1"/>
    </source>
</evidence>
<dbReference type="EMBL" id="KN817537">
    <property type="protein sequence ID" value="KJA24423.1"/>
    <property type="molecule type" value="Genomic_DNA"/>
</dbReference>
<dbReference type="Proteomes" id="UP000054270">
    <property type="component" value="Unassembled WGS sequence"/>
</dbReference>
<dbReference type="AlphaFoldDB" id="A0A0D2MKW2"/>
<evidence type="ECO:0000313" key="2">
    <source>
        <dbReference type="Proteomes" id="UP000054270"/>
    </source>
</evidence>
<keyword evidence="2" id="KW-1185">Reference proteome</keyword>
<proteinExistence type="predicted"/>
<name>A0A0D2MKW2_HYPSF</name>
<gene>
    <name evidence="1" type="ORF">HYPSUDRAFT_528652</name>
</gene>
<accession>A0A0D2MKW2</accession>
<protein>
    <submittedName>
        <fullName evidence="1">Uncharacterized protein</fullName>
    </submittedName>
</protein>
<sequence length="89" mass="9618">MGDRAALAAAGHRRRGCRRAHSGAGDIPRRWAPWPLALPTYNRRPTLAIGRVVDSAISAAAKFASSSLHDRAALPRLVLYLNELAFSLS</sequence>
<reference evidence="2" key="1">
    <citation type="submission" date="2014-04" db="EMBL/GenBank/DDBJ databases">
        <title>Evolutionary Origins and Diversification of the Mycorrhizal Mutualists.</title>
        <authorList>
            <consortium name="DOE Joint Genome Institute"/>
            <consortium name="Mycorrhizal Genomics Consortium"/>
            <person name="Kohler A."/>
            <person name="Kuo A."/>
            <person name="Nagy L.G."/>
            <person name="Floudas D."/>
            <person name="Copeland A."/>
            <person name="Barry K.W."/>
            <person name="Cichocki N."/>
            <person name="Veneault-Fourrey C."/>
            <person name="LaButti K."/>
            <person name="Lindquist E.A."/>
            <person name="Lipzen A."/>
            <person name="Lundell T."/>
            <person name="Morin E."/>
            <person name="Murat C."/>
            <person name="Riley R."/>
            <person name="Ohm R."/>
            <person name="Sun H."/>
            <person name="Tunlid A."/>
            <person name="Henrissat B."/>
            <person name="Grigoriev I.V."/>
            <person name="Hibbett D.S."/>
            <person name="Martin F."/>
        </authorList>
    </citation>
    <scope>NUCLEOTIDE SEQUENCE [LARGE SCALE GENOMIC DNA]</scope>
    <source>
        <strain evidence="2">FD-334 SS-4</strain>
    </source>
</reference>
<organism evidence="1 2">
    <name type="scientific">Hypholoma sublateritium (strain FD-334 SS-4)</name>
    <dbReference type="NCBI Taxonomy" id="945553"/>
    <lineage>
        <taxon>Eukaryota</taxon>
        <taxon>Fungi</taxon>
        <taxon>Dikarya</taxon>
        <taxon>Basidiomycota</taxon>
        <taxon>Agaricomycotina</taxon>
        <taxon>Agaricomycetes</taxon>
        <taxon>Agaricomycetidae</taxon>
        <taxon>Agaricales</taxon>
        <taxon>Agaricineae</taxon>
        <taxon>Strophariaceae</taxon>
        <taxon>Hypholoma</taxon>
    </lineage>
</organism>